<keyword evidence="1" id="KW-0596">Phosphopantetheine</keyword>
<evidence type="ECO:0000259" key="5">
    <source>
        <dbReference type="PROSITE" id="PS50075"/>
    </source>
</evidence>
<sequence>MGNETRSVAVIGMACKFPGAADPDQLWEILRNGHDATSETPSERYDVDAMYSAHPEPGTVISRRAGYLDAIAEFDAGFFGMSPGEAADIDPQQRLLLMTAWEALEDAGQIPEELAGGRTGVYVGNTRGDFLERQFRQGLETVTASQLNNFRALLAARLSYQLDLRGPSVLIDTACSSSLAAVHAAVQSIRAQEVPLAVVAGVNIALRPDEAVMMTQAGTLAHDGRSKFADAGADGFAPSDGVGVVVLKPLAAARADGDRIRAVIQGSAVNNNGHSGDSLLAPSVEGQTAVLRWAYEDAEVAPSEVDFVEAHGSGAPTLDQAELAALGTVVGEGRPADRPCYVGSIKTNIGYAEGAGSIAGLIKTVLCLEHRRIPPNLHLSSPTPLIPWEEVPLEVPTGMREFPDRGRPAIAGVTGQGASCLNAHVVLREGEPLSSPGGAGASADDGRAYLLPLSARSPAALEELALAYVRHLSPGGKGAAFALRDICYSAATRRQHHEHRMAVVASSHAEAVSALQERLRGQVPAGADDLSVPQEPDPTCDQDQDLPSVAARYAAGRDVEWKTLFGADCVFVPLPGYPWQTRRYWPGEAAGDEGGDDLAEALLGEHARAASEYRDSSLLSEIGIDSLARIEIIAKLAQEHSFEIDPEALASLHTVGQLRIFLRQLEAQTV</sequence>
<evidence type="ECO:0000313" key="8">
    <source>
        <dbReference type="Proteomes" id="UP001166784"/>
    </source>
</evidence>
<feature type="domain" description="Carrier" evidence="5">
    <location>
        <begin position="589"/>
        <end position="666"/>
    </location>
</feature>
<dbReference type="Pfam" id="PF02801">
    <property type="entry name" value="Ketoacyl-synt_C"/>
    <property type="match status" value="1"/>
</dbReference>
<evidence type="ECO:0000256" key="1">
    <source>
        <dbReference type="ARBA" id="ARBA00022450"/>
    </source>
</evidence>
<dbReference type="InterPro" id="IPR020841">
    <property type="entry name" value="PKS_Beta-ketoAc_synthase_dom"/>
</dbReference>
<dbReference type="SUPFAM" id="SSF47336">
    <property type="entry name" value="ACP-like"/>
    <property type="match status" value="1"/>
</dbReference>
<dbReference type="InterPro" id="IPR014031">
    <property type="entry name" value="Ketoacyl_synth_C"/>
</dbReference>
<evidence type="ECO:0000256" key="4">
    <source>
        <dbReference type="ARBA" id="ARBA00023315"/>
    </source>
</evidence>
<dbReference type="Gene3D" id="3.30.70.3290">
    <property type="match status" value="1"/>
</dbReference>
<dbReference type="PANTHER" id="PTHR43775:SF37">
    <property type="entry name" value="SI:DKEY-61P9.11"/>
    <property type="match status" value="1"/>
</dbReference>
<dbReference type="Gene3D" id="3.40.47.10">
    <property type="match status" value="1"/>
</dbReference>
<dbReference type="PROSITE" id="PS00606">
    <property type="entry name" value="KS3_1"/>
    <property type="match status" value="1"/>
</dbReference>
<proteinExistence type="predicted"/>
<name>A0ABS9T1H6_9ACTN</name>
<organism evidence="7 8">
    <name type="scientific">Streptomyces marispadix</name>
    <dbReference type="NCBI Taxonomy" id="2922868"/>
    <lineage>
        <taxon>Bacteria</taxon>
        <taxon>Bacillati</taxon>
        <taxon>Actinomycetota</taxon>
        <taxon>Actinomycetes</taxon>
        <taxon>Kitasatosporales</taxon>
        <taxon>Streptomycetaceae</taxon>
        <taxon>Streptomyces</taxon>
    </lineage>
</organism>
<evidence type="ECO:0000259" key="6">
    <source>
        <dbReference type="PROSITE" id="PS52004"/>
    </source>
</evidence>
<dbReference type="Proteomes" id="UP001166784">
    <property type="component" value="Unassembled WGS sequence"/>
</dbReference>
<feature type="domain" description="Ketosynthase family 3 (KS3)" evidence="6">
    <location>
        <begin position="5"/>
        <end position="429"/>
    </location>
</feature>
<dbReference type="RefSeq" id="WP_241061298.1">
    <property type="nucleotide sequence ID" value="NZ_JAKWJU010000002.1"/>
</dbReference>
<dbReference type="InterPro" id="IPR018201">
    <property type="entry name" value="Ketoacyl_synth_AS"/>
</dbReference>
<comment type="caution">
    <text evidence="7">The sequence shown here is derived from an EMBL/GenBank/DDBJ whole genome shotgun (WGS) entry which is preliminary data.</text>
</comment>
<protein>
    <submittedName>
        <fullName evidence="7">Phosphopantetheine-binding protein</fullName>
    </submittedName>
</protein>
<reference evidence="7" key="2">
    <citation type="journal article" date="2023" name="Int. J. Syst. Evol. Microbiol.">
        <title>Streptomyces marispadix sp. nov., isolated from marine beach sediment of the Northern Coast of Portugal.</title>
        <authorList>
            <person name="dos Santos J.D.N."/>
            <person name="Vitorino I.R."/>
            <person name="Kallscheuer N."/>
            <person name="Srivastava A."/>
            <person name="Krautwurst S."/>
            <person name="Marz M."/>
            <person name="Jogler C."/>
            <person name="Lobo Da Cunha A."/>
            <person name="Catita J."/>
            <person name="Goncalves H."/>
            <person name="Gonzalez I."/>
            <person name="Reyes F."/>
            <person name="Lage O.M."/>
        </authorList>
    </citation>
    <scope>NUCLEOTIDE SEQUENCE</scope>
    <source>
        <strain evidence="7">M600PL45_2</strain>
    </source>
</reference>
<keyword evidence="3" id="KW-0808">Transferase</keyword>
<evidence type="ECO:0000313" key="7">
    <source>
        <dbReference type="EMBL" id="MCH6162370.1"/>
    </source>
</evidence>
<keyword evidence="2" id="KW-0597">Phosphoprotein</keyword>
<evidence type="ECO:0000256" key="3">
    <source>
        <dbReference type="ARBA" id="ARBA00022679"/>
    </source>
</evidence>
<dbReference type="InterPro" id="IPR009081">
    <property type="entry name" value="PP-bd_ACP"/>
</dbReference>
<reference evidence="7" key="1">
    <citation type="submission" date="2022-03" db="EMBL/GenBank/DDBJ databases">
        <authorList>
            <person name="Santos J.D.N."/>
            <person name="Kallscheuer N."/>
            <person name="Jogler C."/>
            <person name="Lage O.M."/>
        </authorList>
    </citation>
    <scope>NUCLEOTIDE SEQUENCE</scope>
    <source>
        <strain evidence="7">M600PL45_2</strain>
    </source>
</reference>
<dbReference type="InterPro" id="IPR036736">
    <property type="entry name" value="ACP-like_sf"/>
</dbReference>
<dbReference type="Pfam" id="PF00550">
    <property type="entry name" value="PP-binding"/>
    <property type="match status" value="1"/>
</dbReference>
<accession>A0ABS9T1H6</accession>
<dbReference type="SUPFAM" id="SSF53901">
    <property type="entry name" value="Thiolase-like"/>
    <property type="match status" value="1"/>
</dbReference>
<dbReference type="InterPro" id="IPR014030">
    <property type="entry name" value="Ketoacyl_synth_N"/>
</dbReference>
<dbReference type="EMBL" id="JAKWJU010000002">
    <property type="protein sequence ID" value="MCH6162370.1"/>
    <property type="molecule type" value="Genomic_DNA"/>
</dbReference>
<dbReference type="Gene3D" id="1.10.1200.10">
    <property type="entry name" value="ACP-like"/>
    <property type="match status" value="1"/>
</dbReference>
<keyword evidence="4" id="KW-0012">Acyltransferase</keyword>
<dbReference type="CDD" id="cd00833">
    <property type="entry name" value="PKS"/>
    <property type="match status" value="1"/>
</dbReference>
<evidence type="ECO:0000256" key="2">
    <source>
        <dbReference type="ARBA" id="ARBA00022553"/>
    </source>
</evidence>
<dbReference type="PROSITE" id="PS50075">
    <property type="entry name" value="CARRIER"/>
    <property type="match status" value="1"/>
</dbReference>
<dbReference type="InterPro" id="IPR050091">
    <property type="entry name" value="PKS_NRPS_Biosynth_Enz"/>
</dbReference>
<dbReference type="PROSITE" id="PS52004">
    <property type="entry name" value="KS3_2"/>
    <property type="match status" value="1"/>
</dbReference>
<dbReference type="SMART" id="SM00825">
    <property type="entry name" value="PKS_KS"/>
    <property type="match status" value="1"/>
</dbReference>
<dbReference type="InterPro" id="IPR016039">
    <property type="entry name" value="Thiolase-like"/>
</dbReference>
<keyword evidence="8" id="KW-1185">Reference proteome</keyword>
<gene>
    <name evidence="7" type="ORF">MMA15_18855</name>
</gene>
<dbReference type="Pfam" id="PF22621">
    <property type="entry name" value="CurL-like_PKS_C"/>
    <property type="match status" value="1"/>
</dbReference>
<dbReference type="PANTHER" id="PTHR43775">
    <property type="entry name" value="FATTY ACID SYNTHASE"/>
    <property type="match status" value="1"/>
</dbReference>
<dbReference type="Pfam" id="PF00109">
    <property type="entry name" value="ketoacyl-synt"/>
    <property type="match status" value="1"/>
</dbReference>